<proteinExistence type="predicted"/>
<comment type="caution">
    <text evidence="1">The sequence shown here is derived from an EMBL/GenBank/DDBJ whole genome shotgun (WGS) entry which is preliminary data.</text>
</comment>
<dbReference type="InterPro" id="IPR017748">
    <property type="entry name" value="TagF"/>
</dbReference>
<evidence type="ECO:0000313" key="2">
    <source>
        <dbReference type="Proteomes" id="UP001221838"/>
    </source>
</evidence>
<protein>
    <submittedName>
        <fullName evidence="1">Type VI secretion system-associated protein TagF</fullName>
    </submittedName>
</protein>
<reference evidence="1 2" key="1">
    <citation type="submission" date="2022-11" db="EMBL/GenBank/DDBJ databases">
        <title>Minimal conservation of predation-associated metabolite biosynthetic gene clusters underscores biosynthetic potential of Myxococcota including descriptions for ten novel species: Archangium lansinium sp. nov., Myxococcus landrumus sp. nov., Nannocystis bai.</title>
        <authorList>
            <person name="Ahearne A."/>
            <person name="Stevens C."/>
            <person name="Dowd S."/>
        </authorList>
    </citation>
    <scope>NUCLEOTIDE SEQUENCE [LARGE SCALE GENOMIC DNA]</scope>
    <source>
        <strain evidence="1 2">NCWAL01</strain>
    </source>
</reference>
<gene>
    <name evidence="1" type="primary">tagF</name>
    <name evidence="1" type="ORF">POL68_22030</name>
</gene>
<accession>A0ABT5DBW0</accession>
<dbReference type="InterPro" id="IPR038225">
    <property type="entry name" value="TagF_sf"/>
</dbReference>
<dbReference type="RefSeq" id="WP_272141124.1">
    <property type="nucleotide sequence ID" value="NZ_JAQNDM010000002.1"/>
</dbReference>
<sequence>MRVRAAATRTGVVGKAPFHADFIRINAASALSLQLHRWLTEGVEAAHAERCDLPSGVVSFLFTAPKEQNVLLGVLAPSMDGVGRQFPLAVFAELSAPAVADRLAPLLTACRPFLSEGAALLRAAPGMDLETLTRAVRELPLPRPEELAAAERYLQRQWAERRGKELLEPLGPPDELPGGFYYALHTFLLACTGERDRQQAAANVILECPLNPALGPGVWLELAARLLRWPSMPPAFAWSEEGQRLLLCLGATVPELFLLLARPGRGSSRLWPLRTSLASAIERARRSLSGTQLRLIDSPTASLEELLHALSW</sequence>
<keyword evidence="2" id="KW-1185">Reference proteome</keyword>
<dbReference type="NCBIfam" id="TIGR03373">
    <property type="entry name" value="VI_minor_4"/>
    <property type="match status" value="1"/>
</dbReference>
<dbReference type="Pfam" id="PF09867">
    <property type="entry name" value="TagF_N"/>
    <property type="match status" value="1"/>
</dbReference>
<name>A0ABT5DBW0_9BACT</name>
<dbReference type="EMBL" id="JAQNDM010000002">
    <property type="protein sequence ID" value="MDC0711164.1"/>
    <property type="molecule type" value="Genomic_DNA"/>
</dbReference>
<evidence type="ECO:0000313" key="1">
    <source>
        <dbReference type="EMBL" id="MDC0711164.1"/>
    </source>
</evidence>
<dbReference type="Gene3D" id="3.40.1730.10">
    <property type="entry name" value="pa0076 domain"/>
    <property type="match status" value="1"/>
</dbReference>
<dbReference type="Proteomes" id="UP001221838">
    <property type="component" value="Unassembled WGS sequence"/>
</dbReference>
<organism evidence="1 2">
    <name type="scientific">Stigmatella ashevillensis</name>
    <dbReference type="NCBI Taxonomy" id="2995309"/>
    <lineage>
        <taxon>Bacteria</taxon>
        <taxon>Pseudomonadati</taxon>
        <taxon>Myxococcota</taxon>
        <taxon>Myxococcia</taxon>
        <taxon>Myxococcales</taxon>
        <taxon>Cystobacterineae</taxon>
        <taxon>Archangiaceae</taxon>
        <taxon>Stigmatella</taxon>
    </lineage>
</organism>